<protein>
    <submittedName>
        <fullName evidence="1">Uncharacterized protein</fullName>
    </submittedName>
</protein>
<dbReference type="EMBL" id="VWPJ01000031">
    <property type="protein sequence ID" value="KAA5603775.1"/>
    <property type="molecule type" value="Genomic_DNA"/>
</dbReference>
<organism evidence="1 2">
    <name type="scientific">Roseospira marina</name>
    <dbReference type="NCBI Taxonomy" id="140057"/>
    <lineage>
        <taxon>Bacteria</taxon>
        <taxon>Pseudomonadati</taxon>
        <taxon>Pseudomonadota</taxon>
        <taxon>Alphaproteobacteria</taxon>
        <taxon>Rhodospirillales</taxon>
        <taxon>Rhodospirillaceae</taxon>
        <taxon>Roseospira</taxon>
    </lineage>
</organism>
<evidence type="ECO:0000313" key="2">
    <source>
        <dbReference type="Proteomes" id="UP000324065"/>
    </source>
</evidence>
<proteinExistence type="predicted"/>
<keyword evidence="2" id="KW-1185">Reference proteome</keyword>
<dbReference type="Proteomes" id="UP000324065">
    <property type="component" value="Unassembled WGS sequence"/>
</dbReference>
<evidence type="ECO:0000313" key="1">
    <source>
        <dbReference type="EMBL" id="KAA5603775.1"/>
    </source>
</evidence>
<sequence>MSESRMTMLKEDADILAGFVAEMKTHLRSGDRTDLPAALDRTWTVVRLTKADATYGREALCAMLDGLAIKAGWMVTTDAVYIVERNTWSPWRQGKQILPDFGRVLDADLALDDTTGLRVTHLGGTRWRVKTMLEGDETGHPHLMTKDTHYSVLKGRTLRHAVYWREEAVEGNEALRCHQPVAARFLDFGEREVRR</sequence>
<dbReference type="RefSeq" id="WP_150064059.1">
    <property type="nucleotide sequence ID" value="NZ_JACIGJ010000028.1"/>
</dbReference>
<accession>A0A5M6I7G4</accession>
<dbReference type="AlphaFoldDB" id="A0A5M6I7G4"/>
<comment type="caution">
    <text evidence="1">The sequence shown here is derived from an EMBL/GenBank/DDBJ whole genome shotgun (WGS) entry which is preliminary data.</text>
</comment>
<gene>
    <name evidence="1" type="ORF">F1188_19140</name>
</gene>
<reference evidence="1 2" key="1">
    <citation type="submission" date="2019-09" db="EMBL/GenBank/DDBJ databases">
        <title>Genome sequence of Roseospira marina, one of the more divergent members of the non-sulfur purple photosynthetic bacterial family, the Rhodospirillaceae.</title>
        <authorList>
            <person name="Meyer T."/>
            <person name="Kyndt J."/>
        </authorList>
    </citation>
    <scope>NUCLEOTIDE SEQUENCE [LARGE SCALE GENOMIC DNA]</scope>
    <source>
        <strain evidence="1 2">DSM 15113</strain>
    </source>
</reference>
<name>A0A5M6I7G4_9PROT</name>